<keyword evidence="1" id="KW-0812">Transmembrane</keyword>
<dbReference type="STRING" id="337701.SAMN05444398_10433"/>
<accession>A0A1M7BXN8</accession>
<name>A0A1M7BXN8_9RHOB</name>
<dbReference type="EMBL" id="FRBR01000004">
    <property type="protein sequence ID" value="SHL59782.1"/>
    <property type="molecule type" value="Genomic_DNA"/>
</dbReference>
<gene>
    <name evidence="3" type="ORF">SAMN05444398_10433</name>
</gene>
<evidence type="ECO:0000313" key="3">
    <source>
        <dbReference type="EMBL" id="SHL59782.1"/>
    </source>
</evidence>
<dbReference type="Proteomes" id="UP000183974">
    <property type="component" value="Unassembled WGS sequence"/>
</dbReference>
<dbReference type="OrthoDB" id="10014173at2"/>
<keyword evidence="4" id="KW-1185">Reference proteome</keyword>
<evidence type="ECO:0000256" key="2">
    <source>
        <dbReference type="SAM" id="SignalP"/>
    </source>
</evidence>
<dbReference type="RefSeq" id="WP_073034394.1">
    <property type="nucleotide sequence ID" value="NZ_BMLR01000004.1"/>
</dbReference>
<proteinExistence type="predicted"/>
<protein>
    <submittedName>
        <fullName evidence="3">Uncharacterized protein</fullName>
    </submittedName>
</protein>
<sequence>MFHRQFIAAVLAAAVAVTGMTAAPARADNDAAKVIAGVAALAVLGAAMSDARHRDRPKVIYRSPPAYGHNKHYTKQRHYKARDRYDRHDNRWNRHNNRGGVIPHARGRVALPHACIVRNTGGRAVYNARCLERHGYR</sequence>
<organism evidence="3 4">
    <name type="scientific">Roseovarius pacificus</name>
    <dbReference type="NCBI Taxonomy" id="337701"/>
    <lineage>
        <taxon>Bacteria</taxon>
        <taxon>Pseudomonadati</taxon>
        <taxon>Pseudomonadota</taxon>
        <taxon>Alphaproteobacteria</taxon>
        <taxon>Rhodobacterales</taxon>
        <taxon>Roseobacteraceae</taxon>
        <taxon>Roseovarius</taxon>
    </lineage>
</organism>
<feature type="transmembrane region" description="Helical" evidence="1">
    <location>
        <begin position="32"/>
        <end position="49"/>
    </location>
</feature>
<keyword evidence="1" id="KW-1133">Transmembrane helix</keyword>
<feature type="chain" id="PRO_5012274610" evidence="2">
    <location>
        <begin position="28"/>
        <end position="137"/>
    </location>
</feature>
<reference evidence="3 4" key="1">
    <citation type="submission" date="2016-11" db="EMBL/GenBank/DDBJ databases">
        <authorList>
            <person name="Jaros S."/>
            <person name="Januszkiewicz K."/>
            <person name="Wedrychowicz H."/>
        </authorList>
    </citation>
    <scope>NUCLEOTIDE SEQUENCE [LARGE SCALE GENOMIC DNA]</scope>
    <source>
        <strain evidence="3 4">DSM 29589</strain>
    </source>
</reference>
<feature type="signal peptide" evidence="2">
    <location>
        <begin position="1"/>
        <end position="27"/>
    </location>
</feature>
<evidence type="ECO:0000313" key="4">
    <source>
        <dbReference type="Proteomes" id="UP000183974"/>
    </source>
</evidence>
<keyword evidence="1" id="KW-0472">Membrane</keyword>
<evidence type="ECO:0000256" key="1">
    <source>
        <dbReference type="SAM" id="Phobius"/>
    </source>
</evidence>
<keyword evidence="2" id="KW-0732">Signal</keyword>
<dbReference type="AlphaFoldDB" id="A0A1M7BXN8"/>